<evidence type="ECO:0000256" key="1">
    <source>
        <dbReference type="SAM" id="SignalP"/>
    </source>
</evidence>
<keyword evidence="1" id="KW-0732">Signal</keyword>
<organism evidence="3 4">
    <name type="scientific">Pseudidiomarina maritima</name>
    <dbReference type="NCBI Taxonomy" id="519453"/>
    <lineage>
        <taxon>Bacteria</taxon>
        <taxon>Pseudomonadati</taxon>
        <taxon>Pseudomonadota</taxon>
        <taxon>Gammaproteobacteria</taxon>
        <taxon>Alteromonadales</taxon>
        <taxon>Idiomarinaceae</taxon>
        <taxon>Pseudidiomarina</taxon>
    </lineage>
</organism>
<dbReference type="EMBL" id="QGTT01000004">
    <property type="protein sequence ID" value="PWW14254.1"/>
    <property type="molecule type" value="Genomic_DNA"/>
</dbReference>
<evidence type="ECO:0000313" key="3">
    <source>
        <dbReference type="EMBL" id="PWW14254.1"/>
    </source>
</evidence>
<sequence length="194" mass="20679">MLISRLMVVIMLAVAVSTAAAQQVYKRQNADGSVTYSDQPLPQAEVINLQPVPVTEFTTHTPVTTQTQTAMPTVTDAAAPTAQIIAPAQQAAVRANDGSVAVRWQTTPNPLPDGYQLQLRVDQRIAWQGSSQTELTLTDIDRGERRLQLRVLDAEGNEVSRSDTIVVYVLRANINSPALATGATSGDGGGNDGN</sequence>
<reference evidence="3 4" key="1">
    <citation type="submission" date="2018-05" db="EMBL/GenBank/DDBJ databases">
        <title>Freshwater and sediment microbial communities from various areas in North America, analyzing microbe dynamics in response to fracking.</title>
        <authorList>
            <person name="Lamendella R."/>
        </authorList>
    </citation>
    <scope>NUCLEOTIDE SEQUENCE [LARGE SCALE GENOMIC DNA]</scope>
    <source>
        <strain evidence="3 4">125B1</strain>
    </source>
</reference>
<name>A0A317QCU3_9GAMM</name>
<dbReference type="AlphaFoldDB" id="A0A317QCU3"/>
<evidence type="ECO:0000313" key="4">
    <source>
        <dbReference type="Proteomes" id="UP000246964"/>
    </source>
</evidence>
<feature type="chain" id="PRO_5016408157" evidence="1">
    <location>
        <begin position="22"/>
        <end position="194"/>
    </location>
</feature>
<comment type="caution">
    <text evidence="3">The sequence shown here is derived from an EMBL/GenBank/DDBJ whole genome shotgun (WGS) entry which is preliminary data.</text>
</comment>
<feature type="signal peptide" evidence="1">
    <location>
        <begin position="1"/>
        <end position="21"/>
    </location>
</feature>
<protein>
    <submittedName>
        <fullName evidence="3">Uncharacterized protein DUF4124</fullName>
    </submittedName>
</protein>
<accession>A0A317QCU3</accession>
<gene>
    <name evidence="3" type="ORF">DET45_104193</name>
</gene>
<dbReference type="RefSeq" id="WP_110075624.1">
    <property type="nucleotide sequence ID" value="NZ_QGTT01000004.1"/>
</dbReference>
<proteinExistence type="predicted"/>
<evidence type="ECO:0000259" key="2">
    <source>
        <dbReference type="Pfam" id="PF13511"/>
    </source>
</evidence>
<dbReference type="InterPro" id="IPR025392">
    <property type="entry name" value="DUF4124"/>
</dbReference>
<dbReference type="OrthoDB" id="7062774at2"/>
<keyword evidence="4" id="KW-1185">Reference proteome</keyword>
<dbReference type="Pfam" id="PF13511">
    <property type="entry name" value="DUF4124"/>
    <property type="match status" value="1"/>
</dbReference>
<dbReference type="Proteomes" id="UP000246964">
    <property type="component" value="Unassembled WGS sequence"/>
</dbReference>
<feature type="domain" description="DUF4124" evidence="2">
    <location>
        <begin position="12"/>
        <end position="80"/>
    </location>
</feature>